<dbReference type="EMBL" id="JAMTCS010000005">
    <property type="protein sequence ID" value="MCP2264679.1"/>
    <property type="molecule type" value="Genomic_DNA"/>
</dbReference>
<keyword evidence="3" id="KW-0804">Transcription</keyword>
<dbReference type="PRINTS" id="PR00778">
    <property type="entry name" value="HTHARSR"/>
</dbReference>
<dbReference type="InterPro" id="IPR036388">
    <property type="entry name" value="WH-like_DNA-bd_sf"/>
</dbReference>
<organism evidence="5 6">
    <name type="scientific">Promicromonospora thailandica</name>
    <dbReference type="NCBI Taxonomy" id="765201"/>
    <lineage>
        <taxon>Bacteria</taxon>
        <taxon>Bacillati</taxon>
        <taxon>Actinomycetota</taxon>
        <taxon>Actinomycetes</taxon>
        <taxon>Micrococcales</taxon>
        <taxon>Promicromonosporaceae</taxon>
        <taxon>Promicromonospora</taxon>
    </lineage>
</organism>
<dbReference type="PROSITE" id="PS00846">
    <property type="entry name" value="HTH_ARSR_1"/>
    <property type="match status" value="1"/>
</dbReference>
<protein>
    <submittedName>
        <fullName evidence="5">Transcriptional regulator, ArsR family</fullName>
    </submittedName>
</protein>
<dbReference type="SMART" id="SM00418">
    <property type="entry name" value="HTH_ARSR"/>
    <property type="match status" value="1"/>
</dbReference>
<evidence type="ECO:0000313" key="6">
    <source>
        <dbReference type="Proteomes" id="UP001139493"/>
    </source>
</evidence>
<dbReference type="InterPro" id="IPR001845">
    <property type="entry name" value="HTH_ArsR_DNA-bd_dom"/>
</dbReference>
<sequence length="126" mass="13121">MCVMATTLTLTDVSRPAPESGACCAPLVREAADPQTAADLARVFKALGDPTRVRLLSIVAAHDGGEACVCDLTEPVGLSQPTVSHHLKLLVDAGLLAREQRGKWAYYSVVPGALNRLGALLTEAAG</sequence>
<dbReference type="PANTHER" id="PTHR33154:SF18">
    <property type="entry name" value="ARSENICAL RESISTANCE OPERON REPRESSOR"/>
    <property type="match status" value="1"/>
</dbReference>
<evidence type="ECO:0000313" key="5">
    <source>
        <dbReference type="EMBL" id="MCP2264679.1"/>
    </source>
</evidence>
<evidence type="ECO:0000259" key="4">
    <source>
        <dbReference type="PROSITE" id="PS50987"/>
    </source>
</evidence>
<dbReference type="InterPro" id="IPR036390">
    <property type="entry name" value="WH_DNA-bd_sf"/>
</dbReference>
<gene>
    <name evidence="5" type="ORF">APR03_002017</name>
</gene>
<dbReference type="PROSITE" id="PS50987">
    <property type="entry name" value="HTH_ARSR_2"/>
    <property type="match status" value="1"/>
</dbReference>
<dbReference type="GO" id="GO:0003677">
    <property type="term" value="F:DNA binding"/>
    <property type="evidence" value="ECO:0007669"/>
    <property type="project" value="UniProtKB-KW"/>
</dbReference>
<reference evidence="5" key="1">
    <citation type="submission" date="2022-06" db="EMBL/GenBank/DDBJ databases">
        <title>Genomic Encyclopedia of Archaeal and Bacterial Type Strains, Phase II (KMG-II): from individual species to whole genera.</title>
        <authorList>
            <person name="Goeker M."/>
        </authorList>
    </citation>
    <scope>NUCLEOTIDE SEQUENCE</scope>
    <source>
        <strain evidence="5">DSM 26652</strain>
    </source>
</reference>
<evidence type="ECO:0000256" key="3">
    <source>
        <dbReference type="ARBA" id="ARBA00023163"/>
    </source>
</evidence>
<dbReference type="AlphaFoldDB" id="A0A9X2JY35"/>
<dbReference type="PANTHER" id="PTHR33154">
    <property type="entry name" value="TRANSCRIPTIONAL REGULATOR, ARSR FAMILY"/>
    <property type="match status" value="1"/>
</dbReference>
<dbReference type="GO" id="GO:0003700">
    <property type="term" value="F:DNA-binding transcription factor activity"/>
    <property type="evidence" value="ECO:0007669"/>
    <property type="project" value="InterPro"/>
</dbReference>
<dbReference type="InterPro" id="IPR051081">
    <property type="entry name" value="HTH_MetalResp_TranReg"/>
</dbReference>
<keyword evidence="2" id="KW-0238">DNA-binding</keyword>
<keyword evidence="1" id="KW-0805">Transcription regulation</keyword>
<accession>A0A9X2JY35</accession>
<proteinExistence type="predicted"/>
<dbReference type="CDD" id="cd00090">
    <property type="entry name" value="HTH_ARSR"/>
    <property type="match status" value="1"/>
</dbReference>
<dbReference type="Gene3D" id="1.10.10.10">
    <property type="entry name" value="Winged helix-like DNA-binding domain superfamily/Winged helix DNA-binding domain"/>
    <property type="match status" value="1"/>
</dbReference>
<dbReference type="NCBIfam" id="NF033788">
    <property type="entry name" value="HTH_metalloreg"/>
    <property type="match status" value="1"/>
</dbReference>
<dbReference type="Proteomes" id="UP001139493">
    <property type="component" value="Unassembled WGS sequence"/>
</dbReference>
<dbReference type="SUPFAM" id="SSF46785">
    <property type="entry name" value="Winged helix' DNA-binding domain"/>
    <property type="match status" value="1"/>
</dbReference>
<dbReference type="InterPro" id="IPR011991">
    <property type="entry name" value="ArsR-like_HTH"/>
</dbReference>
<comment type="caution">
    <text evidence="5">The sequence shown here is derived from an EMBL/GenBank/DDBJ whole genome shotgun (WGS) entry which is preliminary data.</text>
</comment>
<keyword evidence="6" id="KW-1185">Reference proteome</keyword>
<evidence type="ECO:0000256" key="2">
    <source>
        <dbReference type="ARBA" id="ARBA00023125"/>
    </source>
</evidence>
<name>A0A9X2JY35_9MICO</name>
<dbReference type="InterPro" id="IPR018334">
    <property type="entry name" value="ArsR_HTH"/>
</dbReference>
<evidence type="ECO:0000256" key="1">
    <source>
        <dbReference type="ARBA" id="ARBA00023015"/>
    </source>
</evidence>
<feature type="domain" description="HTH arsR-type" evidence="4">
    <location>
        <begin position="32"/>
        <end position="126"/>
    </location>
</feature>
<dbReference type="Pfam" id="PF01022">
    <property type="entry name" value="HTH_5"/>
    <property type="match status" value="1"/>
</dbReference>